<reference evidence="1" key="1">
    <citation type="submission" date="2013-12" db="EMBL/GenBank/DDBJ databases">
        <title>The Genome Sequence of Aphanomyces astaci APO3.</title>
        <authorList>
            <consortium name="The Broad Institute Genomics Platform"/>
            <person name="Russ C."/>
            <person name="Tyler B."/>
            <person name="van West P."/>
            <person name="Dieguez-Uribeondo J."/>
            <person name="Young S.K."/>
            <person name="Zeng Q."/>
            <person name="Gargeya S."/>
            <person name="Fitzgerald M."/>
            <person name="Abouelleil A."/>
            <person name="Alvarado L."/>
            <person name="Chapman S.B."/>
            <person name="Gainer-Dewar J."/>
            <person name="Goldberg J."/>
            <person name="Griggs A."/>
            <person name="Gujja S."/>
            <person name="Hansen M."/>
            <person name="Howarth C."/>
            <person name="Imamovic A."/>
            <person name="Ireland A."/>
            <person name="Larimer J."/>
            <person name="McCowan C."/>
            <person name="Murphy C."/>
            <person name="Pearson M."/>
            <person name="Poon T.W."/>
            <person name="Priest M."/>
            <person name="Roberts A."/>
            <person name="Saif S."/>
            <person name="Shea T."/>
            <person name="Sykes S."/>
            <person name="Wortman J."/>
            <person name="Nusbaum C."/>
            <person name="Birren B."/>
        </authorList>
    </citation>
    <scope>NUCLEOTIDE SEQUENCE [LARGE SCALE GENOMIC DNA]</scope>
    <source>
        <strain evidence="1">APO3</strain>
    </source>
</reference>
<dbReference type="VEuPathDB" id="FungiDB:H257_01249"/>
<dbReference type="RefSeq" id="XP_009822658.1">
    <property type="nucleotide sequence ID" value="XM_009824356.1"/>
</dbReference>
<proteinExistence type="predicted"/>
<evidence type="ECO:0000313" key="1">
    <source>
        <dbReference type="EMBL" id="ETV87795.1"/>
    </source>
</evidence>
<dbReference type="GeneID" id="20803245"/>
<dbReference type="EMBL" id="KI913115">
    <property type="protein sequence ID" value="ETV87795.1"/>
    <property type="molecule type" value="Genomic_DNA"/>
</dbReference>
<dbReference type="AlphaFoldDB" id="W4H6Y4"/>
<protein>
    <submittedName>
        <fullName evidence="1">Uncharacterized protein</fullName>
    </submittedName>
</protein>
<organism evidence="1">
    <name type="scientific">Aphanomyces astaci</name>
    <name type="common">Crayfish plague agent</name>
    <dbReference type="NCBI Taxonomy" id="112090"/>
    <lineage>
        <taxon>Eukaryota</taxon>
        <taxon>Sar</taxon>
        <taxon>Stramenopiles</taxon>
        <taxon>Oomycota</taxon>
        <taxon>Saprolegniomycetes</taxon>
        <taxon>Saprolegniales</taxon>
        <taxon>Verrucalvaceae</taxon>
        <taxon>Aphanomyces</taxon>
    </lineage>
</organism>
<sequence length="93" mass="10135">MQTQHAQLVDVSLTANERAQVHRALAQYLNASSTEHDAQVDAAVVDNALVQDEAWEDTMLPFTLDICMLVVGTQQDDADAFVAIGHWTVVGGR</sequence>
<accession>W4H6Y4</accession>
<name>W4H6Y4_APHAT</name>
<gene>
    <name evidence="1" type="ORF">H257_01249</name>
</gene>